<dbReference type="InterPro" id="IPR050706">
    <property type="entry name" value="Cyclic-di-GMP_PDE-like"/>
</dbReference>
<dbReference type="SMART" id="SM00052">
    <property type="entry name" value="EAL"/>
    <property type="match status" value="1"/>
</dbReference>
<dbReference type="RefSeq" id="WP_078712476.1">
    <property type="nucleotide sequence ID" value="NZ_FUWY01000006.1"/>
</dbReference>
<sequence length="739" mass="84352">MQGLRKIYIILMNIFLLTVGWLSPIQVFAEDEIEFTTEEKAYIDYTKENPILTGIIPHAYPLSACPYEVGSFKGTNIEMLNLISEMSGLSFEFTCVPTEEKTPYEALIDNEFQLVAGTIRLDVFEKDQNLILSDRFCDGSATCIAKKDTNPSIVKTGKIAVMQGYQAGYEFSKTQFPNHEIVLYLNNYDVINAVNRGEADLAMISRYVGIYELQSPFYENLTVLAPYQRVVDSVIMGINTPNNEIAISIINKTIAAIGEDEYNNIQMTYIIHNPYKYSFFETIFKYRFFILAGTASFIVLFLLLARLFSAQKEKALLSKDNLTGAYTDSGFELQVTKILARSNKQYFITVFDISHFSSYNDLYGKEQGDALLKKIVQIVTTFLCDQDAICRSYADNFRVISYKDDISELLADIKRANNMFNQLIDSSMRFSFGIYPIEDRSIPISKMFDYATIAKKIAKHDANSFIHVFDKNLHDLHQYESKILSRFDQALAQNEFVVYYQPKVDVDSNEIIGAEALVRWINNEGVLVPPTQFIELFEKNGQIQKLDFYVLEQVCKFQQMRIKQGKQLFTISSNFSRVHLFSNDFVQRLNTLVEQYGIPKSCIEIECTETAMAYDSEISIAILGQLQHEGYSVAMDDFGQAYSSLNTLRSMPLNVVKLDRGFLLATLDDEKEKANTIIRNIVSLIHDLNLKIVAEGVENLEQVVFLKSVNCDYIQGYYYSMPLSESAFIDLLSKGIFIR</sequence>
<dbReference type="AlphaFoldDB" id="A0A1T4PK16"/>
<evidence type="ECO:0000259" key="2">
    <source>
        <dbReference type="PROSITE" id="PS50883"/>
    </source>
</evidence>
<dbReference type="SUPFAM" id="SSF141868">
    <property type="entry name" value="EAL domain-like"/>
    <property type="match status" value="1"/>
</dbReference>
<dbReference type="PANTHER" id="PTHR33121:SF79">
    <property type="entry name" value="CYCLIC DI-GMP PHOSPHODIESTERASE PDED-RELATED"/>
    <property type="match status" value="1"/>
</dbReference>
<dbReference type="InterPro" id="IPR000160">
    <property type="entry name" value="GGDEF_dom"/>
</dbReference>
<dbReference type="OrthoDB" id="9796457at2"/>
<evidence type="ECO:0000313" key="5">
    <source>
        <dbReference type="Proteomes" id="UP000243297"/>
    </source>
</evidence>
<dbReference type="Gene3D" id="3.30.70.270">
    <property type="match status" value="1"/>
</dbReference>
<feature type="domain" description="GGDEF" evidence="3">
    <location>
        <begin position="344"/>
        <end position="471"/>
    </location>
</feature>
<dbReference type="InterPro" id="IPR035919">
    <property type="entry name" value="EAL_sf"/>
</dbReference>
<gene>
    <name evidence="4" type="ORF">SAMN02745191_2079</name>
</gene>
<accession>A0A1T4PK16</accession>
<keyword evidence="1" id="KW-0812">Transmembrane</keyword>
<evidence type="ECO:0000313" key="4">
    <source>
        <dbReference type="EMBL" id="SJZ91915.1"/>
    </source>
</evidence>
<feature type="transmembrane region" description="Helical" evidence="1">
    <location>
        <begin position="288"/>
        <end position="309"/>
    </location>
</feature>
<dbReference type="InterPro" id="IPR001633">
    <property type="entry name" value="EAL_dom"/>
</dbReference>
<dbReference type="PROSITE" id="PS50887">
    <property type="entry name" value="GGDEF"/>
    <property type="match status" value="1"/>
</dbReference>
<dbReference type="CDD" id="cd01948">
    <property type="entry name" value="EAL"/>
    <property type="match status" value="1"/>
</dbReference>
<keyword evidence="1" id="KW-1133">Transmembrane helix</keyword>
<dbReference type="PROSITE" id="PS50883">
    <property type="entry name" value="EAL"/>
    <property type="match status" value="1"/>
</dbReference>
<proteinExistence type="predicted"/>
<evidence type="ECO:0000259" key="3">
    <source>
        <dbReference type="PROSITE" id="PS50887"/>
    </source>
</evidence>
<evidence type="ECO:0000256" key="1">
    <source>
        <dbReference type="SAM" id="Phobius"/>
    </source>
</evidence>
<feature type="domain" description="EAL" evidence="2">
    <location>
        <begin position="480"/>
        <end position="736"/>
    </location>
</feature>
<dbReference type="InterPro" id="IPR043128">
    <property type="entry name" value="Rev_trsase/Diguanyl_cyclase"/>
</dbReference>
<dbReference type="GO" id="GO:0071111">
    <property type="term" value="F:cyclic-guanylate-specific phosphodiesterase activity"/>
    <property type="evidence" value="ECO:0007669"/>
    <property type="project" value="InterPro"/>
</dbReference>
<dbReference type="STRING" id="118967.SAMN02745191_2079"/>
<reference evidence="5" key="1">
    <citation type="submission" date="2017-02" db="EMBL/GenBank/DDBJ databases">
        <authorList>
            <person name="Varghese N."/>
            <person name="Submissions S."/>
        </authorList>
    </citation>
    <scope>NUCLEOTIDE SEQUENCE [LARGE SCALE GENOMIC DNA]</scope>
    <source>
        <strain evidence="5">ATCC 25662</strain>
    </source>
</reference>
<dbReference type="EMBL" id="FUWY01000006">
    <property type="protein sequence ID" value="SJZ91915.1"/>
    <property type="molecule type" value="Genomic_DNA"/>
</dbReference>
<dbReference type="Gene3D" id="3.20.20.450">
    <property type="entry name" value="EAL domain"/>
    <property type="match status" value="1"/>
</dbReference>
<dbReference type="Proteomes" id="UP000243297">
    <property type="component" value="Unassembled WGS sequence"/>
</dbReference>
<protein>
    <submittedName>
        <fullName evidence="4">Diguanylate cyclase (GGDEF) domain-containing protein</fullName>
    </submittedName>
</protein>
<dbReference type="NCBIfam" id="TIGR00254">
    <property type="entry name" value="GGDEF"/>
    <property type="match status" value="1"/>
</dbReference>
<keyword evidence="1" id="KW-0472">Membrane</keyword>
<name>A0A1T4PK16_9FIRM</name>
<feature type="transmembrane region" description="Helical" evidence="1">
    <location>
        <begin position="7"/>
        <end position="29"/>
    </location>
</feature>
<dbReference type="Gene3D" id="3.40.190.10">
    <property type="entry name" value="Periplasmic binding protein-like II"/>
    <property type="match status" value="2"/>
</dbReference>
<dbReference type="PANTHER" id="PTHR33121">
    <property type="entry name" value="CYCLIC DI-GMP PHOSPHODIESTERASE PDEF"/>
    <property type="match status" value="1"/>
</dbReference>
<dbReference type="SMART" id="SM00267">
    <property type="entry name" value="GGDEF"/>
    <property type="match status" value="1"/>
</dbReference>
<dbReference type="SUPFAM" id="SSF55073">
    <property type="entry name" value="Nucleotide cyclase"/>
    <property type="match status" value="1"/>
</dbReference>
<keyword evidence="5" id="KW-1185">Reference proteome</keyword>
<organism evidence="4 5">
    <name type="scientific">Anaerorhabdus furcosa</name>
    <dbReference type="NCBI Taxonomy" id="118967"/>
    <lineage>
        <taxon>Bacteria</taxon>
        <taxon>Bacillati</taxon>
        <taxon>Bacillota</taxon>
        <taxon>Erysipelotrichia</taxon>
        <taxon>Erysipelotrichales</taxon>
        <taxon>Erysipelotrichaceae</taxon>
        <taxon>Anaerorhabdus</taxon>
    </lineage>
</organism>
<dbReference type="InterPro" id="IPR029787">
    <property type="entry name" value="Nucleotide_cyclase"/>
</dbReference>
<dbReference type="SUPFAM" id="SSF53850">
    <property type="entry name" value="Periplasmic binding protein-like II"/>
    <property type="match status" value="1"/>
</dbReference>
<dbReference type="Pfam" id="PF00563">
    <property type="entry name" value="EAL"/>
    <property type="match status" value="1"/>
</dbReference>
<dbReference type="Pfam" id="PF00990">
    <property type="entry name" value="GGDEF"/>
    <property type="match status" value="1"/>
</dbReference>